<sequence>MKCVSLPLLVIASSLYESARSQCPDYSQYSQQVHQPLSTGRYQLSYMRPSPECRTFNSSVVEDTITSMKSVIKDPDLYRIFENSFPNTLDTAVKWRGVAANNSAEELTFLITGDINAMWLRDSANQMQSYLPLVKANTSTNSLASLYRGVINLQARYILEAPFCNSFQPPVESGIGPSQNQQTPDEFTPPVSTKIAFECKYELDSLAAFLEISTNYYEATGDIEFFRKFQWVSAINAIISTTESLLIGTYAANGSVNTIPYTWERQTTSATETLDNGGRGNPVQDGTGLIRSAFRPSDDSTIYQLFIPANMMFARYLDSASEIMAKIGNQRNTANHMHNFAGRIRAAITQYGIVTHPKYGQIYAFEVDGYGSQNIMDDANIPSLLSAPFFGYLNVSDPVYQNTRKLILSKDNPYFMRGPVINAVGGPHAGLGQAWPMASIIRIFTSSSTSEIQTALKEIVSSTDGLGLIHESVNSFDAHKWTRQWFSWANGLLGQCLLDLQERGLGGVLAASYQ</sequence>
<feature type="chain" id="PRO_5004518857" evidence="1">
    <location>
        <begin position="22"/>
        <end position="514"/>
    </location>
</feature>
<evidence type="ECO:0000256" key="1">
    <source>
        <dbReference type="SAM" id="SignalP"/>
    </source>
</evidence>
<gene>
    <name evidence="2" type="ORF">GLAREA_00065</name>
</gene>
<dbReference type="GO" id="GO:0005975">
    <property type="term" value="P:carbohydrate metabolic process"/>
    <property type="evidence" value="ECO:0007669"/>
    <property type="project" value="InterPro"/>
</dbReference>
<dbReference type="KEGG" id="glz:GLAREA_00065"/>
<dbReference type="Pfam" id="PF06824">
    <property type="entry name" value="Glyco_hydro_125"/>
    <property type="match status" value="1"/>
</dbReference>
<dbReference type="AlphaFoldDB" id="S3CR31"/>
<dbReference type="RefSeq" id="XP_008083016.1">
    <property type="nucleotide sequence ID" value="XM_008084825.1"/>
</dbReference>
<reference evidence="2 3" key="1">
    <citation type="journal article" date="2013" name="BMC Genomics">
        <title>Genomics-driven discovery of the pneumocandin biosynthetic gene cluster in the fungus Glarea lozoyensis.</title>
        <authorList>
            <person name="Chen L."/>
            <person name="Yue Q."/>
            <person name="Zhang X."/>
            <person name="Xiang M."/>
            <person name="Wang C."/>
            <person name="Li S."/>
            <person name="Che Y."/>
            <person name="Ortiz-Lopez F.J."/>
            <person name="Bills G.F."/>
            <person name="Liu X."/>
            <person name="An Z."/>
        </authorList>
    </citation>
    <scope>NUCLEOTIDE SEQUENCE [LARGE SCALE GENOMIC DNA]</scope>
    <source>
        <strain evidence="3">ATCC 20868 / MF5171</strain>
    </source>
</reference>
<dbReference type="HOGENOM" id="CLU_023537_2_1_1"/>
<keyword evidence="2" id="KW-0378">Hydrolase</keyword>
<organism evidence="2 3">
    <name type="scientific">Glarea lozoyensis (strain ATCC 20868 / MF5171)</name>
    <dbReference type="NCBI Taxonomy" id="1116229"/>
    <lineage>
        <taxon>Eukaryota</taxon>
        <taxon>Fungi</taxon>
        <taxon>Dikarya</taxon>
        <taxon>Ascomycota</taxon>
        <taxon>Pezizomycotina</taxon>
        <taxon>Leotiomycetes</taxon>
        <taxon>Helotiales</taxon>
        <taxon>Helotiaceae</taxon>
        <taxon>Glarea</taxon>
    </lineage>
</organism>
<dbReference type="SUPFAM" id="SSF48208">
    <property type="entry name" value="Six-hairpin glycosidases"/>
    <property type="match status" value="1"/>
</dbReference>
<evidence type="ECO:0000313" key="2">
    <source>
        <dbReference type="EMBL" id="EPE28907.1"/>
    </source>
</evidence>
<keyword evidence="3" id="KW-1185">Reference proteome</keyword>
<dbReference type="SMART" id="SM01149">
    <property type="entry name" value="DUF1237"/>
    <property type="match status" value="1"/>
</dbReference>
<evidence type="ECO:0000313" key="3">
    <source>
        <dbReference type="Proteomes" id="UP000016922"/>
    </source>
</evidence>
<keyword evidence="1" id="KW-0732">Signal</keyword>
<dbReference type="InterPro" id="IPR008928">
    <property type="entry name" value="6-hairpin_glycosidase_sf"/>
</dbReference>
<dbReference type="PANTHER" id="PTHR31047">
    <property type="entry name" value="MEIOTICALLY UP-REGULATED GENE 157 PROTEIN"/>
    <property type="match status" value="1"/>
</dbReference>
<dbReference type="OMA" id="MRGPVIN"/>
<dbReference type="GeneID" id="19459125"/>
<dbReference type="EMBL" id="KE145367">
    <property type="protein sequence ID" value="EPE28907.1"/>
    <property type="molecule type" value="Genomic_DNA"/>
</dbReference>
<dbReference type="GO" id="GO:0016798">
    <property type="term" value="F:hydrolase activity, acting on glycosyl bonds"/>
    <property type="evidence" value="ECO:0007669"/>
    <property type="project" value="UniProtKB-KW"/>
</dbReference>
<dbReference type="OrthoDB" id="7771656at2759"/>
<keyword evidence="2" id="KW-0326">Glycosidase</keyword>
<dbReference type="PANTHER" id="PTHR31047:SF1">
    <property type="entry name" value="DUF1237 DOMAIN-CONTAINING PROTEIN"/>
    <property type="match status" value="1"/>
</dbReference>
<accession>S3CR31</accession>
<name>S3CR31_GLAL2</name>
<protein>
    <submittedName>
        <fullName evidence="2">Six-hairpin glycosidase</fullName>
    </submittedName>
</protein>
<dbReference type="PIRSF" id="PIRSF028846">
    <property type="entry name" value="UCP028846"/>
    <property type="match status" value="1"/>
</dbReference>
<feature type="signal peptide" evidence="1">
    <location>
        <begin position="1"/>
        <end position="21"/>
    </location>
</feature>
<dbReference type="eggNOG" id="ENOG502QR7D">
    <property type="taxonomic scope" value="Eukaryota"/>
</dbReference>
<dbReference type="InterPro" id="IPR012341">
    <property type="entry name" value="6hp_glycosidase-like_sf"/>
</dbReference>
<proteinExistence type="predicted"/>
<dbReference type="Gene3D" id="1.50.10.10">
    <property type="match status" value="1"/>
</dbReference>
<dbReference type="InterPro" id="IPR008313">
    <property type="entry name" value="GH125"/>
</dbReference>
<dbReference type="Proteomes" id="UP000016922">
    <property type="component" value="Unassembled WGS sequence"/>
</dbReference>